<dbReference type="OrthoDB" id="3554985at2"/>
<feature type="signal peptide" evidence="1">
    <location>
        <begin position="1"/>
        <end position="28"/>
    </location>
</feature>
<dbReference type="RefSeq" id="WP_145600650.1">
    <property type="nucleotide sequence ID" value="NZ_JOIJ01000004.1"/>
</dbReference>
<sequence length="209" mass="20454">MRNRMPGLLGGIAVSAAVALVAAPAAFAAQDITVTNPNDDGAVAASADGVVLADADTGTEVNCSSSAADGTIPSGAHTAPAAIGDLSVGFDSCTGPLGSVSVTPNAQPYQLHIGSFDSATGVSTGWVGEVNVSISTVTCSFDAVGNAPGEYDNATGQLTVTPDVALPDGVAPLEATNTSGCLGLVNDGDALTFEAVYDITDPDTPITIG</sequence>
<dbReference type="Proteomes" id="UP000317303">
    <property type="component" value="Unassembled WGS sequence"/>
</dbReference>
<keyword evidence="3" id="KW-1185">Reference proteome</keyword>
<evidence type="ECO:0000313" key="3">
    <source>
        <dbReference type="Proteomes" id="UP000317303"/>
    </source>
</evidence>
<protein>
    <recommendedName>
        <fullName evidence="4">Secreted protein</fullName>
    </recommendedName>
</protein>
<name>A0A660CME0_9PSEU</name>
<comment type="caution">
    <text evidence="2">The sequence shown here is derived from an EMBL/GenBank/DDBJ whole genome shotgun (WGS) entry which is preliminary data.</text>
</comment>
<proteinExistence type="predicted"/>
<organism evidence="2 3">
    <name type="scientific">Prauserella rugosa</name>
    <dbReference type="NCBI Taxonomy" id="43354"/>
    <lineage>
        <taxon>Bacteria</taxon>
        <taxon>Bacillati</taxon>
        <taxon>Actinomycetota</taxon>
        <taxon>Actinomycetes</taxon>
        <taxon>Pseudonocardiales</taxon>
        <taxon>Pseudonocardiaceae</taxon>
        <taxon>Prauserella</taxon>
    </lineage>
</organism>
<accession>A0A660CME0</accession>
<evidence type="ECO:0008006" key="4">
    <source>
        <dbReference type="Google" id="ProtNLM"/>
    </source>
</evidence>
<feature type="chain" id="PRO_5024804299" description="Secreted protein" evidence="1">
    <location>
        <begin position="29"/>
        <end position="209"/>
    </location>
</feature>
<gene>
    <name evidence="2" type="ORF">JD82_04741</name>
</gene>
<evidence type="ECO:0000313" key="2">
    <source>
        <dbReference type="EMBL" id="TWH22849.1"/>
    </source>
</evidence>
<dbReference type="AlphaFoldDB" id="A0A660CME0"/>
<keyword evidence="1" id="KW-0732">Signal</keyword>
<dbReference type="EMBL" id="VLJV01000001">
    <property type="protein sequence ID" value="TWH22849.1"/>
    <property type="molecule type" value="Genomic_DNA"/>
</dbReference>
<evidence type="ECO:0000256" key="1">
    <source>
        <dbReference type="SAM" id="SignalP"/>
    </source>
</evidence>
<reference evidence="2 3" key="1">
    <citation type="submission" date="2019-07" db="EMBL/GenBank/DDBJ databases">
        <title>R&amp;d 2014.</title>
        <authorList>
            <person name="Klenk H.-P."/>
        </authorList>
    </citation>
    <scope>NUCLEOTIDE SEQUENCE [LARGE SCALE GENOMIC DNA]</scope>
    <source>
        <strain evidence="2 3">DSM 43194</strain>
    </source>
</reference>